<evidence type="ECO:0000313" key="1">
    <source>
        <dbReference type="EMBL" id="SVD16345.1"/>
    </source>
</evidence>
<feature type="non-terminal residue" evidence="1">
    <location>
        <position position="1"/>
    </location>
</feature>
<proteinExistence type="predicted"/>
<organism evidence="1">
    <name type="scientific">marine metagenome</name>
    <dbReference type="NCBI Taxonomy" id="408172"/>
    <lineage>
        <taxon>unclassified sequences</taxon>
        <taxon>metagenomes</taxon>
        <taxon>ecological metagenomes</taxon>
    </lineage>
</organism>
<dbReference type="AlphaFoldDB" id="A0A382T3N8"/>
<gene>
    <name evidence="1" type="ORF">METZ01_LOCUS369199</name>
</gene>
<sequence>IVLDGSQSVVVPMDIAGFIPLYSSEGWNHGVYAAILEHFPQVECRHRRGETSATSMPPPAPLRPSWKREPRVAALAAWSQAAARQVCEDGVVLVAPYMSWPDELAVHLRFRQVPLIWGLVPQATPIGESRTREWSLSGHPTDLFDQFLREMIPVHIPVAYSDGYPELMAAVDESLWPKKPKLIFTSNAHIRNDLFKAWAAQCVEGGSQLVVGQHGGNFGYQKFCSNEDHDRAISDAYLTWGWTDPNDARAKPVGQLFGLKPLTLAHNSQERAVLVTETFPRQAYRGISAPIAGQWLDYLDDPFKF</sequence>
<accession>A0A382T3N8</accession>
<dbReference type="EMBL" id="UINC01133421">
    <property type="protein sequence ID" value="SVD16345.1"/>
    <property type="molecule type" value="Genomic_DNA"/>
</dbReference>
<protein>
    <submittedName>
        <fullName evidence="1">Uncharacterized protein</fullName>
    </submittedName>
</protein>
<feature type="non-terminal residue" evidence="1">
    <location>
        <position position="305"/>
    </location>
</feature>
<name>A0A382T3N8_9ZZZZ</name>
<reference evidence="1" key="1">
    <citation type="submission" date="2018-05" db="EMBL/GenBank/DDBJ databases">
        <authorList>
            <person name="Lanie J.A."/>
            <person name="Ng W.-L."/>
            <person name="Kazmierczak K.M."/>
            <person name="Andrzejewski T.M."/>
            <person name="Davidsen T.M."/>
            <person name="Wayne K.J."/>
            <person name="Tettelin H."/>
            <person name="Glass J.I."/>
            <person name="Rusch D."/>
            <person name="Podicherti R."/>
            <person name="Tsui H.-C.T."/>
            <person name="Winkler M.E."/>
        </authorList>
    </citation>
    <scope>NUCLEOTIDE SEQUENCE</scope>
</reference>